<dbReference type="InterPro" id="IPR022572">
    <property type="entry name" value="DNA_rep/recomb_RecO_N"/>
</dbReference>
<dbReference type="SUPFAM" id="SSF57863">
    <property type="entry name" value="ArfGap/RecO-like zinc finger"/>
    <property type="match status" value="1"/>
</dbReference>
<proteinExistence type="inferred from homology"/>
<dbReference type="GO" id="GO:0006310">
    <property type="term" value="P:DNA recombination"/>
    <property type="evidence" value="ECO:0007669"/>
    <property type="project" value="UniProtKB-UniRule"/>
</dbReference>
<dbReference type="Pfam" id="PF02565">
    <property type="entry name" value="RecO_C"/>
    <property type="match status" value="1"/>
</dbReference>
<evidence type="ECO:0000256" key="7">
    <source>
        <dbReference type="HAMAP-Rule" id="MF_00201"/>
    </source>
</evidence>
<evidence type="ECO:0000256" key="6">
    <source>
        <dbReference type="ARBA" id="ARBA00033409"/>
    </source>
</evidence>
<keyword evidence="3 7" id="KW-0227">DNA damage</keyword>
<dbReference type="HAMAP" id="MF_00201">
    <property type="entry name" value="RecO"/>
    <property type="match status" value="1"/>
</dbReference>
<evidence type="ECO:0000259" key="8">
    <source>
        <dbReference type="Pfam" id="PF11967"/>
    </source>
</evidence>
<comment type="caution">
    <text evidence="9">The sequence shown here is derived from an EMBL/GenBank/DDBJ whole genome shotgun (WGS) entry which is preliminary data.</text>
</comment>
<dbReference type="GO" id="GO:0043590">
    <property type="term" value="C:bacterial nucleoid"/>
    <property type="evidence" value="ECO:0007669"/>
    <property type="project" value="TreeGrafter"/>
</dbReference>
<dbReference type="InterPro" id="IPR012340">
    <property type="entry name" value="NA-bd_OB-fold"/>
</dbReference>
<evidence type="ECO:0000256" key="1">
    <source>
        <dbReference type="ARBA" id="ARBA00007452"/>
    </source>
</evidence>
<dbReference type="Proteomes" id="UP000824049">
    <property type="component" value="Unassembled WGS sequence"/>
</dbReference>
<dbReference type="InterPro" id="IPR042242">
    <property type="entry name" value="RecO_C"/>
</dbReference>
<dbReference type="EMBL" id="DXBR01000049">
    <property type="protein sequence ID" value="HIZ39290.1"/>
    <property type="molecule type" value="Genomic_DNA"/>
</dbReference>
<dbReference type="InterPro" id="IPR003717">
    <property type="entry name" value="RecO"/>
</dbReference>
<feature type="domain" description="DNA replication/recombination mediator RecO N-terminal" evidence="8">
    <location>
        <begin position="1"/>
        <end position="79"/>
    </location>
</feature>
<evidence type="ECO:0000256" key="5">
    <source>
        <dbReference type="ARBA" id="ARBA00023204"/>
    </source>
</evidence>
<keyword evidence="4 7" id="KW-0233">DNA recombination</keyword>
<name>A0A9D2J6W4_9FIRM</name>
<reference evidence="9" key="1">
    <citation type="journal article" date="2021" name="PeerJ">
        <title>Extensive microbial diversity within the chicken gut microbiome revealed by metagenomics and culture.</title>
        <authorList>
            <person name="Gilroy R."/>
            <person name="Ravi A."/>
            <person name="Getino M."/>
            <person name="Pursley I."/>
            <person name="Horton D.L."/>
            <person name="Alikhan N.F."/>
            <person name="Baker D."/>
            <person name="Gharbi K."/>
            <person name="Hall N."/>
            <person name="Watson M."/>
            <person name="Adriaenssens E.M."/>
            <person name="Foster-Nyarko E."/>
            <person name="Jarju S."/>
            <person name="Secka A."/>
            <person name="Antonio M."/>
            <person name="Oren A."/>
            <person name="Chaudhuri R.R."/>
            <person name="La Ragione R."/>
            <person name="Hildebrand F."/>
            <person name="Pallen M.J."/>
        </authorList>
    </citation>
    <scope>NUCLEOTIDE SEQUENCE</scope>
    <source>
        <strain evidence="9">CHK179-28034</strain>
    </source>
</reference>
<protein>
    <recommendedName>
        <fullName evidence="2 7">DNA repair protein RecO</fullName>
    </recommendedName>
    <alternativeName>
        <fullName evidence="6 7">Recombination protein O</fullName>
    </alternativeName>
</protein>
<dbReference type="Gene3D" id="1.20.1440.120">
    <property type="entry name" value="Recombination protein O, C-terminal domain"/>
    <property type="match status" value="1"/>
</dbReference>
<evidence type="ECO:0000256" key="2">
    <source>
        <dbReference type="ARBA" id="ARBA00021310"/>
    </source>
</evidence>
<accession>A0A9D2J6W4</accession>
<keyword evidence="5 7" id="KW-0234">DNA repair</keyword>
<dbReference type="PANTHER" id="PTHR33991">
    <property type="entry name" value="DNA REPAIR PROTEIN RECO"/>
    <property type="match status" value="1"/>
</dbReference>
<evidence type="ECO:0000256" key="4">
    <source>
        <dbReference type="ARBA" id="ARBA00023172"/>
    </source>
</evidence>
<dbReference type="AlphaFoldDB" id="A0A9D2J6W4"/>
<comment type="similarity">
    <text evidence="1 7">Belongs to the RecO family.</text>
</comment>
<sequence length="247" mass="28745">MSEQTKVTGIVLSVYPVGENDRRLTILTKERGKIQVFARGCRKPNYPLFGVTQPLIYCEFMITEGRRYNYLNSAEGKNYFPHLKEDLESIYYSTYFAELAEYFTVEGMDERNILNLLFVTFSAMEKGKVPLPLIRRIYELKILQYYGIGMEVFQCISCGKTENLDTLSFEAGGVLCHDCAHGSARGGTHVEPAVLYTMQYILSIPLQRLYSFVLKEDIFLEFQWIVKRFFRIHVEHRFKSAEMLEEL</sequence>
<dbReference type="Pfam" id="PF11967">
    <property type="entry name" value="RecO_N"/>
    <property type="match status" value="1"/>
</dbReference>
<dbReference type="InterPro" id="IPR037278">
    <property type="entry name" value="ARFGAP/RecO"/>
</dbReference>
<evidence type="ECO:0000313" key="9">
    <source>
        <dbReference type="EMBL" id="HIZ39290.1"/>
    </source>
</evidence>
<comment type="function">
    <text evidence="7">Involved in DNA repair and RecF pathway recombination.</text>
</comment>
<evidence type="ECO:0000256" key="3">
    <source>
        <dbReference type="ARBA" id="ARBA00022763"/>
    </source>
</evidence>
<organism evidence="9 10">
    <name type="scientific">Candidatus Anaerobutyricum stercoris</name>
    <dbReference type="NCBI Taxonomy" id="2838457"/>
    <lineage>
        <taxon>Bacteria</taxon>
        <taxon>Bacillati</taxon>
        <taxon>Bacillota</taxon>
        <taxon>Clostridia</taxon>
        <taxon>Lachnospirales</taxon>
        <taxon>Lachnospiraceae</taxon>
        <taxon>Anaerobutyricum</taxon>
    </lineage>
</organism>
<dbReference type="NCBIfam" id="TIGR00613">
    <property type="entry name" value="reco"/>
    <property type="match status" value="1"/>
</dbReference>
<reference evidence="9" key="2">
    <citation type="submission" date="2021-04" db="EMBL/GenBank/DDBJ databases">
        <authorList>
            <person name="Gilroy R."/>
        </authorList>
    </citation>
    <scope>NUCLEOTIDE SEQUENCE</scope>
    <source>
        <strain evidence="9">CHK179-28034</strain>
    </source>
</reference>
<dbReference type="GO" id="GO:0006302">
    <property type="term" value="P:double-strand break repair"/>
    <property type="evidence" value="ECO:0007669"/>
    <property type="project" value="TreeGrafter"/>
</dbReference>
<evidence type="ECO:0000313" key="10">
    <source>
        <dbReference type="Proteomes" id="UP000824049"/>
    </source>
</evidence>
<dbReference type="PANTHER" id="PTHR33991:SF1">
    <property type="entry name" value="DNA REPAIR PROTEIN RECO"/>
    <property type="match status" value="1"/>
</dbReference>
<dbReference type="SUPFAM" id="SSF50249">
    <property type="entry name" value="Nucleic acid-binding proteins"/>
    <property type="match status" value="1"/>
</dbReference>
<dbReference type="Gene3D" id="2.40.50.140">
    <property type="entry name" value="Nucleic acid-binding proteins"/>
    <property type="match status" value="1"/>
</dbReference>
<gene>
    <name evidence="7 9" type="primary">recO</name>
    <name evidence="9" type="ORF">H9968_05075</name>
</gene>